<evidence type="ECO:0000313" key="2">
    <source>
        <dbReference type="EMBL" id="KAG6669916.1"/>
    </source>
</evidence>
<dbReference type="Proteomes" id="UP000811246">
    <property type="component" value="Chromosome 1"/>
</dbReference>
<dbReference type="EMBL" id="CM031825">
    <property type="protein sequence ID" value="KAG6734541.1"/>
    <property type="molecule type" value="Genomic_DNA"/>
</dbReference>
<accession>A0A8T1RT49</accession>
<evidence type="ECO:0000313" key="3">
    <source>
        <dbReference type="EMBL" id="KAG6734541.1"/>
    </source>
</evidence>
<feature type="compositionally biased region" description="Basic and acidic residues" evidence="1">
    <location>
        <begin position="38"/>
        <end position="50"/>
    </location>
</feature>
<reference evidence="3" key="2">
    <citation type="submission" date="2021-01" db="EMBL/GenBank/DDBJ databases">
        <authorList>
            <person name="Lovell J.T."/>
            <person name="Bentley N."/>
            <person name="Bhattarai G."/>
            <person name="Jenkins J.W."/>
            <person name="Sreedasyam A."/>
            <person name="Alarcon Y."/>
            <person name="Bock C."/>
            <person name="Boston L."/>
            <person name="Carlson J."/>
            <person name="Cervantes K."/>
            <person name="Clermont K."/>
            <person name="Krom N."/>
            <person name="Kubenka K."/>
            <person name="Mamidi S."/>
            <person name="Mattison C."/>
            <person name="Monteros M."/>
            <person name="Pisani C."/>
            <person name="Plott C."/>
            <person name="Rajasekar S."/>
            <person name="Rhein H.S."/>
            <person name="Rohla C."/>
            <person name="Song M."/>
            <person name="Hilaire R.S."/>
            <person name="Shu S."/>
            <person name="Wells L."/>
            <person name="Wang X."/>
            <person name="Webber J."/>
            <person name="Heerema R.J."/>
            <person name="Klein P."/>
            <person name="Conner P."/>
            <person name="Grauke L."/>
            <person name="Grimwood J."/>
            <person name="Schmutz J."/>
            <person name="Randall J.J."/>
        </authorList>
    </citation>
    <scope>NUCLEOTIDE SEQUENCE</scope>
    <source>
        <tissue evidence="3">Leaf</tissue>
    </source>
</reference>
<evidence type="ECO:0000313" key="4">
    <source>
        <dbReference type="Proteomes" id="UP000811609"/>
    </source>
</evidence>
<feature type="region of interest" description="Disordered" evidence="1">
    <location>
        <begin position="1"/>
        <end position="52"/>
    </location>
</feature>
<dbReference type="Proteomes" id="UP000811609">
    <property type="component" value="Chromosome 1"/>
</dbReference>
<dbReference type="AlphaFoldDB" id="A0A8T1RT49"/>
<gene>
    <name evidence="2" type="ORF">CIPAW_01G275700</name>
    <name evidence="3" type="ORF">I3842_01G277100</name>
</gene>
<dbReference type="EMBL" id="CM031809">
    <property type="protein sequence ID" value="KAG6669916.1"/>
    <property type="molecule type" value="Genomic_DNA"/>
</dbReference>
<evidence type="ECO:0000256" key="1">
    <source>
        <dbReference type="SAM" id="MobiDB-lite"/>
    </source>
</evidence>
<keyword evidence="4" id="KW-1185">Reference proteome</keyword>
<feature type="compositionally biased region" description="Acidic residues" evidence="1">
    <location>
        <begin position="10"/>
        <end position="25"/>
    </location>
</feature>
<proteinExistence type="predicted"/>
<organism evidence="2 4">
    <name type="scientific">Carya illinoinensis</name>
    <name type="common">Pecan</name>
    <dbReference type="NCBI Taxonomy" id="32201"/>
    <lineage>
        <taxon>Eukaryota</taxon>
        <taxon>Viridiplantae</taxon>
        <taxon>Streptophyta</taxon>
        <taxon>Embryophyta</taxon>
        <taxon>Tracheophyta</taxon>
        <taxon>Spermatophyta</taxon>
        <taxon>Magnoliopsida</taxon>
        <taxon>eudicotyledons</taxon>
        <taxon>Gunneridae</taxon>
        <taxon>Pentapetalae</taxon>
        <taxon>rosids</taxon>
        <taxon>fabids</taxon>
        <taxon>Fagales</taxon>
        <taxon>Juglandaceae</taxon>
        <taxon>Carya</taxon>
    </lineage>
</organism>
<sequence length="259" mass="29491">MVAKEPYQDPVEENTDLQESYEAEETLSLCDLPIYSDPSDRDDHSKDRDQSLPQDDDFFEFLSEDFTASTCAATANKNIIFCGKLIPYKELPGTENTRNHESTGTKDFTRRKTFFDGNHSVDFNKKKSTSKYSKLQSDKDSNTLSLASPKSHVYETRKCDFAVGKVSLMASPAKSRWYLFILGMARFPTVMELRDIRTRQSRMSSQSSMFRSADFDGMVKANANGERRGVKGLWRRLRRTMGLGSKQCGTRKSNFGIKL</sequence>
<dbReference type="PANTHER" id="PTHR34130">
    <property type="entry name" value="OS08G0243800 PROTEIN"/>
    <property type="match status" value="1"/>
</dbReference>
<comment type="caution">
    <text evidence="2">The sequence shown here is derived from an EMBL/GenBank/DDBJ whole genome shotgun (WGS) entry which is preliminary data.</text>
</comment>
<name>A0A8T1RT49_CARIL</name>
<protein>
    <submittedName>
        <fullName evidence="2">Uncharacterized protein</fullName>
    </submittedName>
</protein>
<dbReference type="PANTHER" id="PTHR34130:SF5">
    <property type="entry name" value="OS08G0243800 PROTEIN"/>
    <property type="match status" value="1"/>
</dbReference>
<reference evidence="2" key="1">
    <citation type="submission" date="2020-12" db="EMBL/GenBank/DDBJ databases">
        <title>WGS assembly of Carya illinoinensis cv. Pawnee.</title>
        <authorList>
            <person name="Platts A."/>
            <person name="Shu S."/>
            <person name="Wright S."/>
            <person name="Barry K."/>
            <person name="Edger P."/>
            <person name="Pires J.C."/>
            <person name="Schmutz J."/>
        </authorList>
    </citation>
    <scope>NUCLEOTIDE SEQUENCE</scope>
    <source>
        <tissue evidence="2">Leaf</tissue>
    </source>
</reference>